<evidence type="ECO:0000256" key="6">
    <source>
        <dbReference type="PIRSR" id="PIRSR601382-2"/>
    </source>
</evidence>
<evidence type="ECO:0000256" key="7">
    <source>
        <dbReference type="PIRSR" id="PIRSR601382-3"/>
    </source>
</evidence>
<dbReference type="GO" id="GO:0004571">
    <property type="term" value="F:mannosyl-oligosaccharide 1,2-alpha-mannosidase activity"/>
    <property type="evidence" value="ECO:0007669"/>
    <property type="project" value="InterPro"/>
</dbReference>
<protein>
    <recommendedName>
        <fullName evidence="8">alpha-1,2-Mannosidase</fullName>
        <ecNumber evidence="8">3.2.1.-</ecNumber>
    </recommendedName>
</protein>
<feature type="disulfide bond" evidence="7">
    <location>
        <begin position="464"/>
        <end position="493"/>
    </location>
</feature>
<keyword evidence="12" id="KW-1185">Reference proteome</keyword>
<dbReference type="InterPro" id="IPR050749">
    <property type="entry name" value="Glycosyl_Hydrolase_47"/>
</dbReference>
<dbReference type="InterPro" id="IPR012341">
    <property type="entry name" value="6hp_glycosidase-like_sf"/>
</dbReference>
<evidence type="ECO:0000256" key="5">
    <source>
        <dbReference type="ARBA" id="ARBA00023157"/>
    </source>
</evidence>
<comment type="pathway">
    <text evidence="2">Protein modification; protein glycosylation.</text>
</comment>
<comment type="caution">
    <text evidence="11">The sequence shown here is derived from an EMBL/GenBank/DDBJ whole genome shotgun (WGS) entry which is preliminary data.</text>
</comment>
<evidence type="ECO:0000256" key="8">
    <source>
        <dbReference type="RuleBase" id="RU361193"/>
    </source>
</evidence>
<keyword evidence="6" id="KW-0106">Calcium</keyword>
<name>A0A642V352_9ASCO</name>
<feature type="compositionally biased region" description="Basic residues" evidence="9">
    <location>
        <begin position="93"/>
        <end position="102"/>
    </location>
</feature>
<dbReference type="PANTHER" id="PTHR11742">
    <property type="entry name" value="MANNOSYL-OLIGOSACCHARIDE ALPHA-1,2-MANNOSIDASE-RELATED"/>
    <property type="match status" value="1"/>
</dbReference>
<dbReference type="GO" id="GO:0016020">
    <property type="term" value="C:membrane"/>
    <property type="evidence" value="ECO:0007669"/>
    <property type="project" value="InterPro"/>
</dbReference>
<dbReference type="OrthoDB" id="8118055at2759"/>
<feature type="compositionally biased region" description="Basic and acidic residues" evidence="9">
    <location>
        <begin position="73"/>
        <end position="84"/>
    </location>
</feature>
<sequence>MFVHPLRFGASLVPLLGILLQSLQGVQGAPHDPSSYLSRRDQSDLRNYRILSDGTGSARVDEQGDPLPGVRVPRKEKFPVDNVRKLPNGSSGKLRKVQSSKKHPADEKRRNIVKEAFKTSWNQYSKHAWGKDEIKPVSNQSSNPFTGWAATMVDSLDTLKIMGLDDEFEKAVDFVGSIDFTATFREDIPLFETWIRYLGGLISAYDLSGKQVLLEQAKVLADNLIGAFDTPNRMPITFYKWQDNDSKLNFLAGTNAGVAEIGTLTLEFVRLAQLTKDDRYYDAVDRITDKFIDFSKSKSLIRGLLPGNVDISGCNMTFTSDDENAKDDLVTLEDVRGGNSSKKERDSTGDLVPVLVAADDQGNYRRAHCKPQDMEFVPNEDTASYNFDGGTDSAYEYFMKTYQLLNGAEDKYKQLYLDIIEPAKKYILFKPKVRNNNGILLLGSQTVSKNGTMTPHYGMQHLTCFAGGMFALGGKLLDRPEDLDIAERVTQGCVWAYNITNTGVMPDSFTVDTCPGDDWDTECTFDELQNVRRDDNVHDKPPEFVSITQNYYLRPEAIESVFYMWRVTGDKKWREQGWKMIESVLNLTDVQDDSGQVVGYSGVKDVTDNTGNKDNLADVEESFWMAETLKYSYLLFDDFSSVSLDDYVFNTEAHPFKLD</sequence>
<evidence type="ECO:0000313" key="11">
    <source>
        <dbReference type="EMBL" id="KAA8911609.1"/>
    </source>
</evidence>
<dbReference type="GO" id="GO:0005975">
    <property type="term" value="P:carbohydrate metabolic process"/>
    <property type="evidence" value="ECO:0007669"/>
    <property type="project" value="InterPro"/>
</dbReference>
<dbReference type="Gene3D" id="1.50.10.10">
    <property type="match status" value="2"/>
</dbReference>
<organism evidence="11 12">
    <name type="scientific">Trichomonascus ciferrii</name>
    <dbReference type="NCBI Taxonomy" id="44093"/>
    <lineage>
        <taxon>Eukaryota</taxon>
        <taxon>Fungi</taxon>
        <taxon>Dikarya</taxon>
        <taxon>Ascomycota</taxon>
        <taxon>Saccharomycotina</taxon>
        <taxon>Dipodascomycetes</taxon>
        <taxon>Dipodascales</taxon>
        <taxon>Trichomonascaceae</taxon>
        <taxon>Trichomonascus</taxon>
        <taxon>Trichomonascus ciferrii complex</taxon>
    </lineage>
</organism>
<feature type="region of interest" description="Disordered" evidence="9">
    <location>
        <begin position="52"/>
        <end position="107"/>
    </location>
</feature>
<dbReference type="SUPFAM" id="SSF48225">
    <property type="entry name" value="Seven-hairpin glycosidases"/>
    <property type="match status" value="1"/>
</dbReference>
<evidence type="ECO:0000256" key="1">
    <source>
        <dbReference type="ARBA" id="ARBA00001913"/>
    </source>
</evidence>
<dbReference type="InterPro" id="IPR001382">
    <property type="entry name" value="Glyco_hydro_47"/>
</dbReference>
<gene>
    <name evidence="11" type="ORF">TRICI_003767</name>
</gene>
<dbReference type="AlphaFoldDB" id="A0A642V352"/>
<evidence type="ECO:0000256" key="10">
    <source>
        <dbReference type="SAM" id="SignalP"/>
    </source>
</evidence>
<dbReference type="Proteomes" id="UP000761534">
    <property type="component" value="Unassembled WGS sequence"/>
</dbReference>
<comment type="similarity">
    <text evidence="3 8">Belongs to the glycosyl hydrolase 47 family.</text>
</comment>
<proteinExistence type="inferred from homology"/>
<accession>A0A642V352</accession>
<keyword evidence="5 7" id="KW-1015">Disulfide bond</keyword>
<dbReference type="EC" id="3.2.1.-" evidence="8"/>
<dbReference type="PANTHER" id="PTHR11742:SF103">
    <property type="entry name" value="ENDOPLASMIC RETICULUM MANNOSIDASE MNL2-RELATED"/>
    <property type="match status" value="1"/>
</dbReference>
<reference evidence="11" key="1">
    <citation type="journal article" date="2019" name="G3 (Bethesda)">
        <title>Genome Assemblies of Two Rare Opportunistic Yeast Pathogens: Diutina rugosa (syn. Candida rugosa) and Trichomonascus ciferrii (syn. Candida ciferrii).</title>
        <authorList>
            <person name="Mixao V."/>
            <person name="Saus E."/>
            <person name="Hansen A.P."/>
            <person name="Lass-Florl C."/>
            <person name="Gabaldon T."/>
        </authorList>
    </citation>
    <scope>NUCLEOTIDE SEQUENCE</scope>
    <source>
        <strain evidence="11">CBS 4856</strain>
    </source>
</reference>
<comment type="cofactor">
    <cofactor evidence="1 6">
        <name>Ca(2+)</name>
        <dbReference type="ChEBI" id="CHEBI:29108"/>
    </cofactor>
</comment>
<evidence type="ECO:0000256" key="4">
    <source>
        <dbReference type="ARBA" id="ARBA00022801"/>
    </source>
</evidence>
<dbReference type="GO" id="GO:0036503">
    <property type="term" value="P:ERAD pathway"/>
    <property type="evidence" value="ECO:0007669"/>
    <property type="project" value="UniProtKB-ARBA"/>
</dbReference>
<evidence type="ECO:0000313" key="12">
    <source>
        <dbReference type="Proteomes" id="UP000761534"/>
    </source>
</evidence>
<evidence type="ECO:0000256" key="9">
    <source>
        <dbReference type="SAM" id="MobiDB-lite"/>
    </source>
</evidence>
<keyword evidence="10" id="KW-0732">Signal</keyword>
<dbReference type="Pfam" id="PF01532">
    <property type="entry name" value="Glyco_hydro_47"/>
    <property type="match status" value="1"/>
</dbReference>
<dbReference type="VEuPathDB" id="FungiDB:TRICI_003767"/>
<feature type="chain" id="PRO_5024850686" description="alpha-1,2-Mannosidase" evidence="10">
    <location>
        <begin position="29"/>
        <end position="659"/>
    </location>
</feature>
<dbReference type="GO" id="GO:0005509">
    <property type="term" value="F:calcium ion binding"/>
    <property type="evidence" value="ECO:0007669"/>
    <property type="project" value="InterPro"/>
</dbReference>
<keyword evidence="4 8" id="KW-0378">Hydrolase</keyword>
<feature type="binding site" evidence="6">
    <location>
        <position position="651"/>
    </location>
    <ligand>
        <name>Ca(2+)</name>
        <dbReference type="ChEBI" id="CHEBI:29108"/>
    </ligand>
</feature>
<dbReference type="EMBL" id="SWFS01000277">
    <property type="protein sequence ID" value="KAA8911609.1"/>
    <property type="molecule type" value="Genomic_DNA"/>
</dbReference>
<keyword evidence="8" id="KW-0326">Glycosidase</keyword>
<evidence type="ECO:0000256" key="2">
    <source>
        <dbReference type="ARBA" id="ARBA00004922"/>
    </source>
</evidence>
<dbReference type="PRINTS" id="PR00747">
    <property type="entry name" value="GLYHDRLASE47"/>
</dbReference>
<dbReference type="InterPro" id="IPR036026">
    <property type="entry name" value="Seven-hairpin_glycosidases"/>
</dbReference>
<keyword evidence="6" id="KW-0479">Metal-binding</keyword>
<dbReference type="GO" id="GO:0005783">
    <property type="term" value="C:endoplasmic reticulum"/>
    <property type="evidence" value="ECO:0007669"/>
    <property type="project" value="TreeGrafter"/>
</dbReference>
<evidence type="ECO:0000256" key="3">
    <source>
        <dbReference type="ARBA" id="ARBA00007658"/>
    </source>
</evidence>
<feature type="signal peptide" evidence="10">
    <location>
        <begin position="1"/>
        <end position="28"/>
    </location>
</feature>